<dbReference type="STRING" id="1030841.HMPREF9370_0290"/>
<sequence>MTTRFSPDSITALSETMLITLWAKATETMRADGILHDAEALRMMGLIDYDFDKFTKAKTSQVGGCGRAYLIDNITRNFIAEHPQAVVVQLGAGLDARFERLGRPAIAAWYDLDLPEVIEVRRRLLPESSNHYIGASLFDEAWADSVATHGKPVLLEGVLMYFEEHEVKAFFDMVSRKLPGAEVVLDILPKKLVGHAKQHDALSKMNTKPPEFKWGVAQASDLEGLHSGIKLLSQTGLSSICRKRYPWLLRLIYLTAWGLRNLDMQIVHLRVAGFQTGIR</sequence>
<dbReference type="EC" id="2.1.1.-" evidence="3"/>
<dbReference type="GO" id="GO:0008168">
    <property type="term" value="F:methyltransferase activity"/>
    <property type="evidence" value="ECO:0007669"/>
    <property type="project" value="UniProtKB-KW"/>
</dbReference>
<dbReference type="InterPro" id="IPR016874">
    <property type="entry name" value="TcmP-like"/>
</dbReference>
<dbReference type="InterPro" id="IPR029063">
    <property type="entry name" value="SAM-dependent_MTases_sf"/>
</dbReference>
<gene>
    <name evidence="3" type="primary">tcmP</name>
    <name evidence="3" type="ORF">HMPREF9370_0290</name>
</gene>
<dbReference type="AlphaFoldDB" id="G4CMI1"/>
<dbReference type="Pfam" id="PF04072">
    <property type="entry name" value="LCM"/>
    <property type="match status" value="1"/>
</dbReference>
<evidence type="ECO:0000313" key="3">
    <source>
        <dbReference type="EMBL" id="EGZ51031.1"/>
    </source>
</evidence>
<dbReference type="InterPro" id="IPR007213">
    <property type="entry name" value="Ppm1/Ppm2/Tcmp"/>
</dbReference>
<comment type="caution">
    <text evidence="3">The sequence shown here is derived from an EMBL/GenBank/DDBJ whole genome shotgun (WGS) entry which is preliminary data.</text>
</comment>
<dbReference type="PIRSF" id="PIRSF028177">
    <property type="entry name" value="Polyketide_synth_Omtfrase_TcmP"/>
    <property type="match status" value="1"/>
</dbReference>
<dbReference type="PANTHER" id="PTHR43619">
    <property type="entry name" value="S-ADENOSYL-L-METHIONINE-DEPENDENT METHYLTRANSFERASE YKTD-RELATED"/>
    <property type="match status" value="1"/>
</dbReference>
<keyword evidence="1 3" id="KW-0489">Methyltransferase</keyword>
<accession>G4CMI1</accession>
<evidence type="ECO:0000256" key="1">
    <source>
        <dbReference type="ARBA" id="ARBA00022603"/>
    </source>
</evidence>
<dbReference type="EMBL" id="AGAZ01000011">
    <property type="protein sequence ID" value="EGZ51031.1"/>
    <property type="molecule type" value="Genomic_DNA"/>
</dbReference>
<evidence type="ECO:0000256" key="2">
    <source>
        <dbReference type="ARBA" id="ARBA00022679"/>
    </source>
</evidence>
<organism evidence="3 4">
    <name type="scientific">Neisseria wadsworthii 9715</name>
    <dbReference type="NCBI Taxonomy" id="1030841"/>
    <lineage>
        <taxon>Bacteria</taxon>
        <taxon>Pseudomonadati</taxon>
        <taxon>Pseudomonadota</taxon>
        <taxon>Betaproteobacteria</taxon>
        <taxon>Neisseriales</taxon>
        <taxon>Neisseriaceae</taxon>
        <taxon>Neisseria</taxon>
    </lineage>
</organism>
<dbReference type="HOGENOM" id="CLU_069348_0_0_4"/>
<keyword evidence="4" id="KW-1185">Reference proteome</keyword>
<dbReference type="SUPFAM" id="SSF53335">
    <property type="entry name" value="S-adenosyl-L-methionine-dependent methyltransferases"/>
    <property type="match status" value="1"/>
</dbReference>
<dbReference type="RefSeq" id="WP_009115437.1">
    <property type="nucleotide sequence ID" value="NZ_JH165159.1"/>
</dbReference>
<dbReference type="PATRIC" id="fig|1030841.3.peg.292"/>
<keyword evidence="2 3" id="KW-0808">Transferase</keyword>
<dbReference type="OrthoDB" id="9800233at2"/>
<dbReference type="GO" id="GO:0032259">
    <property type="term" value="P:methylation"/>
    <property type="evidence" value="ECO:0007669"/>
    <property type="project" value="UniProtKB-KW"/>
</dbReference>
<protein>
    <submittedName>
        <fullName evidence="3">Tetracenomycin polyketide synthesis O-methyltransferase TcmP</fullName>
        <ecNumber evidence="3">2.1.1.-</ecNumber>
    </submittedName>
</protein>
<reference evidence="3 4" key="1">
    <citation type="submission" date="2011-06" db="EMBL/GenBank/DDBJ databases">
        <authorList>
            <person name="Muzny D."/>
            <person name="Qin X."/>
            <person name="Deng J."/>
            <person name="Jiang H."/>
            <person name="Liu Y."/>
            <person name="Qu J."/>
            <person name="Song X.-Z."/>
            <person name="Zhang L."/>
            <person name="Thornton R."/>
            <person name="Coyle M."/>
            <person name="Francisco L."/>
            <person name="Jackson L."/>
            <person name="Javaid M."/>
            <person name="Korchina V."/>
            <person name="Kovar C."/>
            <person name="Mata R."/>
            <person name="Mathew T."/>
            <person name="Ngo R."/>
            <person name="Nguyen L."/>
            <person name="Nguyen N."/>
            <person name="Okwuonu G."/>
            <person name="Ongeri F."/>
            <person name="Pham C."/>
            <person name="Simmons D."/>
            <person name="Wilczek-Boney K."/>
            <person name="Hale W."/>
            <person name="Jakkamsetti A."/>
            <person name="Pham P."/>
            <person name="Ruth R."/>
            <person name="San Lucas F."/>
            <person name="Warren J."/>
            <person name="Zhang J."/>
            <person name="Zhao Z."/>
            <person name="Zhou C."/>
            <person name="Zhu D."/>
            <person name="Lee S."/>
            <person name="Bess C."/>
            <person name="Blankenburg K."/>
            <person name="Forbes L."/>
            <person name="Fu Q."/>
            <person name="Gubbala S."/>
            <person name="Hirani K."/>
            <person name="Jayaseelan J.C."/>
            <person name="Lara F."/>
            <person name="Munidasa M."/>
            <person name="Palculict T."/>
            <person name="Patil S."/>
            <person name="Pu L.-L."/>
            <person name="Saada N."/>
            <person name="Tang L."/>
            <person name="Weissenberger G."/>
            <person name="Zhu Y."/>
            <person name="Hemphill L."/>
            <person name="Shang Y."/>
            <person name="Youmans B."/>
            <person name="Ayvaz T."/>
            <person name="Ross M."/>
            <person name="Santibanez J."/>
            <person name="Aqrawi P."/>
            <person name="Gross S."/>
            <person name="Joshi V."/>
            <person name="Fowler G."/>
            <person name="Nazareth L."/>
            <person name="Reid J."/>
            <person name="Worley K."/>
            <person name="Petrosino J."/>
            <person name="Highlander S."/>
            <person name="Gibbs R."/>
        </authorList>
    </citation>
    <scope>NUCLEOTIDE SEQUENCE [LARGE SCALE GENOMIC DNA]</scope>
    <source>
        <strain evidence="3 4">9715</strain>
    </source>
</reference>
<evidence type="ECO:0000313" key="4">
    <source>
        <dbReference type="Proteomes" id="UP000005336"/>
    </source>
</evidence>
<name>G4CMI1_9NEIS</name>
<dbReference type="Proteomes" id="UP000005336">
    <property type="component" value="Unassembled WGS sequence"/>
</dbReference>
<dbReference type="PANTHER" id="PTHR43619:SF2">
    <property type="entry name" value="S-ADENOSYL-L-METHIONINE-DEPENDENT METHYLTRANSFERASES SUPERFAMILY PROTEIN"/>
    <property type="match status" value="1"/>
</dbReference>
<proteinExistence type="predicted"/>
<dbReference type="Gene3D" id="3.40.50.150">
    <property type="entry name" value="Vaccinia Virus protein VP39"/>
    <property type="match status" value="1"/>
</dbReference>